<keyword evidence="3" id="KW-1185">Reference proteome</keyword>
<gene>
    <name evidence="2" type="primary">Ecd</name>
    <name evidence="2" type="ORF">SPIL2461_LOCUS22165</name>
</gene>
<protein>
    <submittedName>
        <fullName evidence="2">Ecd protein</fullName>
    </submittedName>
</protein>
<dbReference type="PANTHER" id="PTHR13060:SF0">
    <property type="entry name" value="PROTEIN ECDYSONELESS HOMOLOG"/>
    <property type="match status" value="1"/>
</dbReference>
<dbReference type="EMBL" id="CAJNIZ010046971">
    <property type="protein sequence ID" value="CAE7760223.1"/>
    <property type="molecule type" value="Genomic_DNA"/>
</dbReference>
<feature type="region of interest" description="Disordered" evidence="1">
    <location>
        <begin position="317"/>
        <end position="410"/>
    </location>
</feature>
<reference evidence="2" key="1">
    <citation type="submission" date="2021-02" db="EMBL/GenBank/DDBJ databases">
        <authorList>
            <person name="Dougan E. K."/>
            <person name="Rhodes N."/>
            <person name="Thang M."/>
            <person name="Chan C."/>
        </authorList>
    </citation>
    <scope>NUCLEOTIDE SEQUENCE</scope>
</reference>
<evidence type="ECO:0000256" key="1">
    <source>
        <dbReference type="SAM" id="MobiDB-lite"/>
    </source>
</evidence>
<feature type="compositionally biased region" description="Basic and acidic residues" evidence="1">
    <location>
        <begin position="369"/>
        <end position="380"/>
    </location>
</feature>
<feature type="compositionally biased region" description="Acidic residues" evidence="1">
    <location>
        <begin position="336"/>
        <end position="368"/>
    </location>
</feature>
<evidence type="ECO:0000313" key="3">
    <source>
        <dbReference type="Proteomes" id="UP000649617"/>
    </source>
</evidence>
<dbReference type="Pfam" id="PF07093">
    <property type="entry name" value="SGT1"/>
    <property type="match status" value="1"/>
</dbReference>
<feature type="non-terminal residue" evidence="2">
    <location>
        <position position="1"/>
    </location>
</feature>
<evidence type="ECO:0000313" key="2">
    <source>
        <dbReference type="EMBL" id="CAE7760223.1"/>
    </source>
</evidence>
<dbReference type="AlphaFoldDB" id="A0A812Y0T4"/>
<organism evidence="2 3">
    <name type="scientific">Symbiodinium pilosum</name>
    <name type="common">Dinoflagellate</name>
    <dbReference type="NCBI Taxonomy" id="2952"/>
    <lineage>
        <taxon>Eukaryota</taxon>
        <taxon>Sar</taxon>
        <taxon>Alveolata</taxon>
        <taxon>Dinophyceae</taxon>
        <taxon>Suessiales</taxon>
        <taxon>Symbiodiniaceae</taxon>
        <taxon>Symbiodinium</taxon>
    </lineage>
</organism>
<dbReference type="Proteomes" id="UP000649617">
    <property type="component" value="Unassembled WGS sequence"/>
</dbReference>
<dbReference type="PANTHER" id="PTHR13060">
    <property type="entry name" value="SGT1 PROTEIN HSGT1 SUPPRESSOR OF GCR2"/>
    <property type="match status" value="1"/>
</dbReference>
<comment type="caution">
    <text evidence="2">The sequence shown here is derived from an EMBL/GenBank/DDBJ whole genome shotgun (WGS) entry which is preliminary data.</text>
</comment>
<dbReference type="InterPro" id="IPR010770">
    <property type="entry name" value="Ecd"/>
</dbReference>
<sequence>ALRRLRGEGSPARGKMQQAIEARLEGYPKRAYELSKHVVRAVLPERVARLLIAFPQLIAVVLDHLPTPPSRELLRFRRDLPDELSKLHLDCDACPDEATVCVGVRFTRLQYARLKSLRCQLPQRFGRQKWRAPKGMETSVSEKAMQLGAMLCAGLEAAYLQGPRSATATLQWTRLPKAQADCPWRSDPTIRKHLQHEGSLAGVAAARAYSQQHNLDDPFREAFLRIYEDQELLAAVDLETHWRDRDDLEEWLQVTPEDLDREMKVRQEEFDRFDQKRAASQKSAPKEPSQGASAEELQAEIAQMGSKISDLLQGTSSVDGVEGAQKSGATVSTDADSVDSDSGSDEPLDVLGMEEEFEEASEEEEEAGQDGKDESGRMEEYFSELDEQLESALDGETAGQEATDKNDALPLSSRHIKVHASDPLELDMHAMEHVLASFCSEHQLEPGPASVLLHELGLAGGGRAEELDSLD</sequence>
<dbReference type="OrthoDB" id="27237at2759"/>
<feature type="region of interest" description="Disordered" evidence="1">
    <location>
        <begin position="271"/>
        <end position="295"/>
    </location>
</feature>
<dbReference type="GO" id="GO:0005634">
    <property type="term" value="C:nucleus"/>
    <property type="evidence" value="ECO:0007669"/>
    <property type="project" value="TreeGrafter"/>
</dbReference>
<proteinExistence type="predicted"/>
<accession>A0A812Y0T4</accession>
<name>A0A812Y0T4_SYMPI</name>